<dbReference type="GO" id="GO:0016747">
    <property type="term" value="F:acyltransferase activity, transferring groups other than amino-acyl groups"/>
    <property type="evidence" value="ECO:0007669"/>
    <property type="project" value="InterPro"/>
</dbReference>
<dbReference type="Gene3D" id="3.40.630.30">
    <property type="match status" value="1"/>
</dbReference>
<gene>
    <name evidence="2" type="ORF">ABRZ09_12000</name>
</gene>
<name>A0AB39D7U3_9BURK</name>
<accession>A0AB39D7U3</accession>
<keyword evidence="2" id="KW-0012">Acyltransferase</keyword>
<dbReference type="PROSITE" id="PS51186">
    <property type="entry name" value="GNAT"/>
    <property type="match status" value="1"/>
</dbReference>
<organism evidence="2">
    <name type="scientific">Castellaniella ginsengisoli</name>
    <dbReference type="NCBI Taxonomy" id="546114"/>
    <lineage>
        <taxon>Bacteria</taxon>
        <taxon>Pseudomonadati</taxon>
        <taxon>Pseudomonadota</taxon>
        <taxon>Betaproteobacteria</taxon>
        <taxon>Burkholderiales</taxon>
        <taxon>Alcaligenaceae</taxon>
        <taxon>Castellaniella</taxon>
    </lineage>
</organism>
<dbReference type="AlphaFoldDB" id="A0AB39D7U3"/>
<dbReference type="EC" id="2.3.1.-" evidence="2"/>
<keyword evidence="2" id="KW-0808">Transferase</keyword>
<dbReference type="Pfam" id="PF00583">
    <property type="entry name" value="Acetyltransf_1"/>
    <property type="match status" value="1"/>
</dbReference>
<evidence type="ECO:0000313" key="2">
    <source>
        <dbReference type="EMBL" id="XDJ49936.1"/>
    </source>
</evidence>
<feature type="domain" description="N-acetyltransferase" evidence="1">
    <location>
        <begin position="1"/>
        <end position="119"/>
    </location>
</feature>
<dbReference type="InterPro" id="IPR016181">
    <property type="entry name" value="Acyl_CoA_acyltransferase"/>
</dbReference>
<dbReference type="CDD" id="cd04301">
    <property type="entry name" value="NAT_SF"/>
    <property type="match status" value="1"/>
</dbReference>
<dbReference type="InterPro" id="IPR000182">
    <property type="entry name" value="GNAT_dom"/>
</dbReference>
<reference evidence="2" key="1">
    <citation type="submission" date="2024-05" db="EMBL/GenBank/DDBJ databases">
        <authorList>
            <person name="Luo Y.-C."/>
            <person name="Nicholds J."/>
            <person name="Mortimer T."/>
            <person name="Maboni G."/>
        </authorList>
    </citation>
    <scope>NUCLEOTIDE SEQUENCE</scope>
    <source>
        <strain evidence="2">151108</strain>
    </source>
</reference>
<evidence type="ECO:0000259" key="1">
    <source>
        <dbReference type="PROSITE" id="PS51186"/>
    </source>
</evidence>
<proteinExistence type="predicted"/>
<dbReference type="SUPFAM" id="SSF55729">
    <property type="entry name" value="Acyl-CoA N-acyltransferases (Nat)"/>
    <property type="match status" value="1"/>
</dbReference>
<dbReference type="RefSeq" id="WP_368646846.1">
    <property type="nucleotide sequence ID" value="NZ_CP158255.1"/>
</dbReference>
<dbReference type="EMBL" id="CP158255">
    <property type="protein sequence ID" value="XDJ49936.1"/>
    <property type="molecule type" value="Genomic_DNA"/>
</dbReference>
<sequence>MLSRDQGSPFRDAWTGMGSLMPVEGALIIADEQDAGFVVLHLGWGMGDGMELYKLYIAPSFRGRGIGRQVVDMVAEWARDNRRTSIMLEADPRSWGFWTAYFHDVSGVELAGLNFVWTL</sequence>
<protein>
    <submittedName>
        <fullName evidence="2">GNAT family N-acetyltransferase</fullName>
        <ecNumber evidence="2">2.3.1.-</ecNumber>
    </submittedName>
</protein>